<reference evidence="5 6" key="1">
    <citation type="submission" date="2016-10" db="EMBL/GenBank/DDBJ databases">
        <authorList>
            <person name="Varghese N."/>
            <person name="Submissions S."/>
        </authorList>
    </citation>
    <scope>NUCLEOTIDE SEQUENCE [LARGE SCALE GENOMIC DNA]</scope>
    <source>
        <strain evidence="5 6">DSM 20748</strain>
    </source>
</reference>
<dbReference type="PANTHER" id="PTHR36852:SF1">
    <property type="entry name" value="PROTEIN GVPL 2"/>
    <property type="match status" value="1"/>
</dbReference>
<comment type="similarity">
    <text evidence="3">Belongs to the gas vesicle GvpF/GvpL family.</text>
</comment>
<evidence type="ECO:0000256" key="4">
    <source>
        <dbReference type="SAM" id="Coils"/>
    </source>
</evidence>
<evidence type="ECO:0000256" key="2">
    <source>
        <dbReference type="ARBA" id="ARBA00035108"/>
    </source>
</evidence>
<evidence type="ECO:0000313" key="5">
    <source>
        <dbReference type="EMBL" id="SDX96020.1"/>
    </source>
</evidence>
<comment type="subcellular location">
    <subcellularLocation>
        <location evidence="2">Gas vesicle</location>
    </subcellularLocation>
</comment>
<keyword evidence="4" id="KW-0175">Coiled coil</keyword>
<dbReference type="Pfam" id="PF06386">
    <property type="entry name" value="GvpL_GvpF"/>
    <property type="match status" value="1"/>
</dbReference>
<accession>A0A1H3FYL3</accession>
<keyword evidence="1" id="KW-0304">Gas vesicle</keyword>
<keyword evidence="6" id="KW-1185">Reference proteome</keyword>
<feature type="coiled-coil region" evidence="4">
    <location>
        <begin position="101"/>
        <end position="163"/>
    </location>
</feature>
<gene>
    <name evidence="5" type="ORF">SAMN04488081_1727</name>
</gene>
<name>A0A1H3FYL3_9BACI</name>
<organism evidence="5 6">
    <name type="scientific">Salimicrobium album</name>
    <dbReference type="NCBI Taxonomy" id="50717"/>
    <lineage>
        <taxon>Bacteria</taxon>
        <taxon>Bacillati</taxon>
        <taxon>Bacillota</taxon>
        <taxon>Bacilli</taxon>
        <taxon>Bacillales</taxon>
        <taxon>Bacillaceae</taxon>
        <taxon>Salimicrobium</taxon>
    </lineage>
</organism>
<evidence type="ECO:0000256" key="1">
    <source>
        <dbReference type="ARBA" id="ARBA00022987"/>
    </source>
</evidence>
<dbReference type="RefSeq" id="WP_093107184.1">
    <property type="nucleotide sequence ID" value="NZ_FNOS01000004.1"/>
</dbReference>
<protein>
    <submittedName>
        <fullName evidence="5">Gas vesicle synthesis protein GvpL/GvpF</fullName>
    </submittedName>
</protein>
<dbReference type="Proteomes" id="UP000198647">
    <property type="component" value="Unassembled WGS sequence"/>
</dbReference>
<dbReference type="InterPro" id="IPR009430">
    <property type="entry name" value="GvpL/GvpF"/>
</dbReference>
<comment type="caution">
    <text evidence="5">The sequence shown here is derived from an EMBL/GenBank/DDBJ whole genome shotgun (WGS) entry which is preliminary data.</text>
</comment>
<proteinExistence type="inferred from homology"/>
<evidence type="ECO:0000256" key="3">
    <source>
        <dbReference type="ARBA" id="ARBA00035643"/>
    </source>
</evidence>
<evidence type="ECO:0000313" key="6">
    <source>
        <dbReference type="Proteomes" id="UP000198647"/>
    </source>
</evidence>
<dbReference type="PANTHER" id="PTHR36852">
    <property type="entry name" value="PROTEIN GVPL 2"/>
    <property type="match status" value="1"/>
</dbReference>
<sequence>MGKLVYLYGIIPEGHDINELWDPEKSAIEGEDLPYVEDFGGLAAVVTKVSEDEFGETAMEENSNNTAWIQEKAFHHHEALLELQRHTTVLPMKFGTIFESVESLKQMIEEKEEHLQHTLQTLEGKEEWNVKAYINPKTFYERVAEANENVKAKREEIEQMSKGRQYLETKKLDKFIEEEMFKDQEKKAEEMYDRLAGYSEDSERKKNWKKDVTGREDEMALNSAFLVVSEDLESFLDQIREMEKEKEEDGWLIEATGPWPAYHFATMEE</sequence>
<dbReference type="EMBL" id="FNOS01000004">
    <property type="protein sequence ID" value="SDX96020.1"/>
    <property type="molecule type" value="Genomic_DNA"/>
</dbReference>